<proteinExistence type="predicted"/>
<dbReference type="AlphaFoldDB" id="E2Q153"/>
<organism evidence="2 3">
    <name type="scientific">Streptomyces clavuligerus</name>
    <dbReference type="NCBI Taxonomy" id="1901"/>
    <lineage>
        <taxon>Bacteria</taxon>
        <taxon>Bacillati</taxon>
        <taxon>Actinomycetota</taxon>
        <taxon>Actinomycetes</taxon>
        <taxon>Kitasatosporales</taxon>
        <taxon>Streptomycetaceae</taxon>
        <taxon>Streptomyces</taxon>
    </lineage>
</organism>
<keyword evidence="3" id="KW-1185">Reference proteome</keyword>
<feature type="region of interest" description="Disordered" evidence="1">
    <location>
        <begin position="1"/>
        <end position="27"/>
    </location>
</feature>
<accession>E2Q153</accession>
<evidence type="ECO:0000313" key="3">
    <source>
        <dbReference type="Proteomes" id="UP000002357"/>
    </source>
</evidence>
<dbReference type="EMBL" id="CM000913">
    <property type="protein sequence ID" value="EFG08558.1"/>
    <property type="molecule type" value="Genomic_DNA"/>
</dbReference>
<protein>
    <submittedName>
        <fullName evidence="2">Uncharacterized protein</fullName>
    </submittedName>
</protein>
<evidence type="ECO:0000313" key="2">
    <source>
        <dbReference type="EMBL" id="EFG08558.1"/>
    </source>
</evidence>
<reference evidence="2 3" key="1">
    <citation type="journal article" date="2010" name="Genome Biol. Evol.">
        <title>The sequence of a 1.8-mb bacterial linear plasmid reveals a rich evolutionary reservoir of secondary metabolic pathways.</title>
        <authorList>
            <person name="Medema M.H."/>
            <person name="Trefzer A."/>
            <person name="Kovalchuk A."/>
            <person name="van den Berg M."/>
            <person name="Mueller U."/>
            <person name="Heijne W."/>
            <person name="Wu L."/>
            <person name="Alam M.T."/>
            <person name="Ronning C.M."/>
            <person name="Nierman W.C."/>
            <person name="Bovenberg R.A.L."/>
            <person name="Breitling R."/>
            <person name="Takano E."/>
        </authorList>
    </citation>
    <scope>NUCLEOTIDE SEQUENCE [LARGE SCALE GENOMIC DNA]</scope>
    <source>
        <strain evidence="3">ATCC 27064 / DSM 738 / JCM 4710 / NBRC 13307 / NCIMB 12785 / NRRL 3585 / VKM Ac-602</strain>
    </source>
</reference>
<evidence type="ECO:0000256" key="1">
    <source>
        <dbReference type="SAM" id="MobiDB-lite"/>
    </source>
</evidence>
<gene>
    <name evidence="2" type="ORF">SCLAV_3486</name>
</gene>
<name>E2Q153_STRCL</name>
<dbReference type="Proteomes" id="UP000002357">
    <property type="component" value="Chromosome"/>
</dbReference>
<sequence>MAPSAASLSGVRPPARPPGRPVRRLTA</sequence>